<dbReference type="NCBIfam" id="TIGR00377">
    <property type="entry name" value="ant_ant_sig"/>
    <property type="match status" value="1"/>
</dbReference>
<feature type="region of interest" description="Disordered" evidence="3">
    <location>
        <begin position="119"/>
        <end position="139"/>
    </location>
</feature>
<dbReference type="EMBL" id="JBHUCM010000045">
    <property type="protein sequence ID" value="MFD1545063.1"/>
    <property type="molecule type" value="Genomic_DNA"/>
</dbReference>
<dbReference type="PROSITE" id="PS50801">
    <property type="entry name" value="STAS"/>
    <property type="match status" value="1"/>
</dbReference>
<dbReference type="InterPro" id="IPR002645">
    <property type="entry name" value="STAS_dom"/>
</dbReference>
<dbReference type="Pfam" id="PF01740">
    <property type="entry name" value="STAS"/>
    <property type="match status" value="1"/>
</dbReference>
<feature type="compositionally biased region" description="Low complexity" evidence="3">
    <location>
        <begin position="125"/>
        <end position="136"/>
    </location>
</feature>
<evidence type="ECO:0000313" key="5">
    <source>
        <dbReference type="EMBL" id="MFD1545063.1"/>
    </source>
</evidence>
<dbReference type="Proteomes" id="UP001597097">
    <property type="component" value="Unassembled WGS sequence"/>
</dbReference>
<reference evidence="6" key="1">
    <citation type="journal article" date="2019" name="Int. J. Syst. Evol. Microbiol.">
        <title>The Global Catalogue of Microorganisms (GCM) 10K type strain sequencing project: providing services to taxonomists for standard genome sequencing and annotation.</title>
        <authorList>
            <consortium name="The Broad Institute Genomics Platform"/>
            <consortium name="The Broad Institute Genome Sequencing Center for Infectious Disease"/>
            <person name="Wu L."/>
            <person name="Ma J."/>
        </authorList>
    </citation>
    <scope>NUCLEOTIDE SEQUENCE [LARGE SCALE GENOMIC DNA]</scope>
    <source>
        <strain evidence="6">CGMCC 1.15399</strain>
    </source>
</reference>
<dbReference type="InterPro" id="IPR036513">
    <property type="entry name" value="STAS_dom_sf"/>
</dbReference>
<dbReference type="Gene3D" id="3.30.750.24">
    <property type="entry name" value="STAS domain"/>
    <property type="match status" value="1"/>
</dbReference>
<dbReference type="PANTHER" id="PTHR33495">
    <property type="entry name" value="ANTI-SIGMA FACTOR ANTAGONIST TM_1081-RELATED-RELATED"/>
    <property type="match status" value="1"/>
</dbReference>
<dbReference type="RefSeq" id="WP_372454901.1">
    <property type="nucleotide sequence ID" value="NZ_JAHKRM010000005.1"/>
</dbReference>
<feature type="domain" description="STAS" evidence="4">
    <location>
        <begin position="20"/>
        <end position="117"/>
    </location>
</feature>
<evidence type="ECO:0000256" key="2">
    <source>
        <dbReference type="RuleBase" id="RU003749"/>
    </source>
</evidence>
<dbReference type="CDD" id="cd07043">
    <property type="entry name" value="STAS_anti-anti-sigma_factors"/>
    <property type="match status" value="1"/>
</dbReference>
<protein>
    <recommendedName>
        <fullName evidence="2">Anti-sigma factor antagonist</fullName>
    </recommendedName>
</protein>
<evidence type="ECO:0000256" key="1">
    <source>
        <dbReference type="ARBA" id="ARBA00009013"/>
    </source>
</evidence>
<keyword evidence="6" id="KW-1185">Reference proteome</keyword>
<proteinExistence type="inferred from homology"/>
<sequence>MHRRERGNNCTERRPPMRFSSTRYSVGDRVVTLTPVGEIDLLTAGALRAAIEDTLQAPGPVDVVVDLATVTFLDCAGIGALVAGHNIAIRRGRGYTVVNPQRRVRRVLDLAGVLEELTHLPQPAPSTSRPARSPQPGRRRLDQWAELASPAAAELSHVRAAGARRWPAATRATIAARPRQANHPRWTRAPPVELCTCCAVR</sequence>
<dbReference type="SUPFAM" id="SSF52091">
    <property type="entry name" value="SpoIIaa-like"/>
    <property type="match status" value="1"/>
</dbReference>
<gene>
    <name evidence="5" type="ORF">ACFSJ0_49035</name>
</gene>
<feature type="region of interest" description="Disordered" evidence="3">
    <location>
        <begin position="1"/>
        <end position="20"/>
    </location>
</feature>
<dbReference type="InterPro" id="IPR003658">
    <property type="entry name" value="Anti-sigma_ant"/>
</dbReference>
<evidence type="ECO:0000313" key="6">
    <source>
        <dbReference type="Proteomes" id="UP001597097"/>
    </source>
</evidence>
<comment type="similarity">
    <text evidence="1 2">Belongs to the anti-sigma-factor antagonist family.</text>
</comment>
<dbReference type="PANTHER" id="PTHR33495:SF2">
    <property type="entry name" value="ANTI-SIGMA FACTOR ANTAGONIST TM_1081-RELATED"/>
    <property type="match status" value="1"/>
</dbReference>
<accession>A0ABW4GQC9</accession>
<evidence type="ECO:0000256" key="3">
    <source>
        <dbReference type="SAM" id="MobiDB-lite"/>
    </source>
</evidence>
<evidence type="ECO:0000259" key="4">
    <source>
        <dbReference type="PROSITE" id="PS50801"/>
    </source>
</evidence>
<comment type="caution">
    <text evidence="5">The sequence shown here is derived from an EMBL/GenBank/DDBJ whole genome shotgun (WGS) entry which is preliminary data.</text>
</comment>
<organism evidence="5 6">
    <name type="scientific">Nonomuraea guangzhouensis</name>
    <dbReference type="NCBI Taxonomy" id="1291555"/>
    <lineage>
        <taxon>Bacteria</taxon>
        <taxon>Bacillati</taxon>
        <taxon>Actinomycetota</taxon>
        <taxon>Actinomycetes</taxon>
        <taxon>Streptosporangiales</taxon>
        <taxon>Streptosporangiaceae</taxon>
        <taxon>Nonomuraea</taxon>
    </lineage>
</organism>
<name>A0ABW4GQC9_9ACTN</name>